<gene>
    <name evidence="2" type="ORF">PPERSA_03911</name>
</gene>
<protein>
    <submittedName>
        <fullName evidence="2">Uncharacterized protein</fullName>
    </submittedName>
</protein>
<comment type="caution">
    <text evidence="2">The sequence shown here is derived from an EMBL/GenBank/DDBJ whole genome shotgun (WGS) entry which is preliminary data.</text>
</comment>
<name>A0A0V0Q947_PSEPJ</name>
<evidence type="ECO:0000313" key="2">
    <source>
        <dbReference type="EMBL" id="KRW98776.1"/>
    </source>
</evidence>
<reference evidence="2 3" key="1">
    <citation type="journal article" date="2015" name="Sci. Rep.">
        <title>Genome of the facultative scuticociliatosis pathogen Pseudocohnilembus persalinus provides insight into its virulence through horizontal gene transfer.</title>
        <authorList>
            <person name="Xiong J."/>
            <person name="Wang G."/>
            <person name="Cheng J."/>
            <person name="Tian M."/>
            <person name="Pan X."/>
            <person name="Warren A."/>
            <person name="Jiang C."/>
            <person name="Yuan D."/>
            <person name="Miao W."/>
        </authorList>
    </citation>
    <scope>NUCLEOTIDE SEQUENCE [LARGE SCALE GENOMIC DNA]</scope>
    <source>
        <strain evidence="2">36N120E</strain>
    </source>
</reference>
<accession>A0A0V0Q947</accession>
<proteinExistence type="predicted"/>
<evidence type="ECO:0000256" key="1">
    <source>
        <dbReference type="SAM" id="MobiDB-lite"/>
    </source>
</evidence>
<dbReference type="EMBL" id="LDAU01000231">
    <property type="protein sequence ID" value="KRW98776.1"/>
    <property type="molecule type" value="Genomic_DNA"/>
</dbReference>
<dbReference type="InParanoid" id="A0A0V0Q947"/>
<dbReference type="AlphaFoldDB" id="A0A0V0Q947"/>
<sequence>MSLSVNYRNKPKVFIDKKYKHPFVTRPLNPPKKINIFNQQQNENENQNAEETIQKQNQVDNKNTQNIINGLGTEEDQEEDFQDLDLNLEQIKQIDTNYDHLLNSFENNNNNQKNINKQFKEDNIKNNQ</sequence>
<feature type="compositionally biased region" description="Polar residues" evidence="1">
    <location>
        <begin position="54"/>
        <end position="63"/>
    </location>
</feature>
<evidence type="ECO:0000313" key="3">
    <source>
        <dbReference type="Proteomes" id="UP000054937"/>
    </source>
</evidence>
<feature type="region of interest" description="Disordered" evidence="1">
    <location>
        <begin position="40"/>
        <end position="63"/>
    </location>
</feature>
<organism evidence="2 3">
    <name type="scientific">Pseudocohnilembus persalinus</name>
    <name type="common">Ciliate</name>
    <dbReference type="NCBI Taxonomy" id="266149"/>
    <lineage>
        <taxon>Eukaryota</taxon>
        <taxon>Sar</taxon>
        <taxon>Alveolata</taxon>
        <taxon>Ciliophora</taxon>
        <taxon>Intramacronucleata</taxon>
        <taxon>Oligohymenophorea</taxon>
        <taxon>Scuticociliatia</taxon>
        <taxon>Philasterida</taxon>
        <taxon>Pseudocohnilembidae</taxon>
        <taxon>Pseudocohnilembus</taxon>
    </lineage>
</organism>
<keyword evidence="3" id="KW-1185">Reference proteome</keyword>
<dbReference type="Proteomes" id="UP000054937">
    <property type="component" value="Unassembled WGS sequence"/>
</dbReference>
<feature type="compositionally biased region" description="Low complexity" evidence="1">
    <location>
        <begin position="40"/>
        <end position="51"/>
    </location>
</feature>